<evidence type="ECO:0000313" key="3">
    <source>
        <dbReference type="EMBL" id="MBE1609745.1"/>
    </source>
</evidence>
<dbReference type="RefSeq" id="WP_192753274.1">
    <property type="nucleotide sequence ID" value="NZ_BAABJL010000181.1"/>
</dbReference>
<evidence type="ECO:0000313" key="4">
    <source>
        <dbReference type="Proteomes" id="UP000638648"/>
    </source>
</evidence>
<name>A0A927N774_9ACTN</name>
<dbReference type="GO" id="GO:0005829">
    <property type="term" value="C:cytosol"/>
    <property type="evidence" value="ECO:0007669"/>
    <property type="project" value="TreeGrafter"/>
</dbReference>
<dbReference type="GO" id="GO:0016627">
    <property type="term" value="F:oxidoreductase activity, acting on the CH-CH group of donors"/>
    <property type="evidence" value="ECO:0007669"/>
    <property type="project" value="TreeGrafter"/>
</dbReference>
<gene>
    <name evidence="3" type="ORF">HEB94_006593</name>
</gene>
<dbReference type="GO" id="GO:0070967">
    <property type="term" value="F:coenzyme F420 binding"/>
    <property type="evidence" value="ECO:0007669"/>
    <property type="project" value="TreeGrafter"/>
</dbReference>
<dbReference type="PANTHER" id="PTHR35176:SF11">
    <property type="entry name" value="PYRIDOXAMINE 5'-PHOSPHATE OXIDASE FAMILY PROTEIN"/>
    <property type="match status" value="1"/>
</dbReference>
<keyword evidence="1" id="KW-0560">Oxidoreductase</keyword>
<comment type="caution">
    <text evidence="3">The sequence shown here is derived from an EMBL/GenBank/DDBJ whole genome shotgun (WGS) entry which is preliminary data.</text>
</comment>
<dbReference type="NCBIfam" id="TIGR03666">
    <property type="entry name" value="Rv2061_F420"/>
    <property type="match status" value="1"/>
</dbReference>
<dbReference type="InterPro" id="IPR019965">
    <property type="entry name" value="PPOX_F420-dep_Rv2061_put"/>
</dbReference>
<dbReference type="Proteomes" id="UP000638648">
    <property type="component" value="Unassembled WGS sequence"/>
</dbReference>
<protein>
    <submittedName>
        <fullName evidence="3">PPOX class probable F420-dependent enzyme</fullName>
    </submittedName>
</protein>
<proteinExistence type="predicted"/>
<organism evidence="3 4">
    <name type="scientific">Actinopolymorpha pittospori</name>
    <dbReference type="NCBI Taxonomy" id="648752"/>
    <lineage>
        <taxon>Bacteria</taxon>
        <taxon>Bacillati</taxon>
        <taxon>Actinomycetota</taxon>
        <taxon>Actinomycetes</taxon>
        <taxon>Propionibacteriales</taxon>
        <taxon>Actinopolymorphaceae</taxon>
        <taxon>Actinopolymorpha</taxon>
    </lineage>
</organism>
<dbReference type="InterPro" id="IPR052019">
    <property type="entry name" value="F420H2_bilvrd_red/Heme_oxyg"/>
</dbReference>
<accession>A0A927N774</accession>
<keyword evidence="4" id="KW-1185">Reference proteome</keyword>
<dbReference type="PANTHER" id="PTHR35176">
    <property type="entry name" value="HEME OXYGENASE HI_0854-RELATED"/>
    <property type="match status" value="1"/>
</dbReference>
<evidence type="ECO:0000259" key="2">
    <source>
        <dbReference type="Pfam" id="PF01243"/>
    </source>
</evidence>
<dbReference type="Pfam" id="PF01243">
    <property type="entry name" value="PNPOx_N"/>
    <property type="match status" value="1"/>
</dbReference>
<sequence>MTTDTASPFARFTRQKTIALTTFRKDGTPVPTAVNIVVDGDRAYFRTYDKAGKYKRLRRDPHVEIAPSNGMGRPTGPSMRATARLLSTQESLPIRRALRRKYPFLQGVAVPLFHRLKHLRTLHYELTATED</sequence>
<dbReference type="SUPFAM" id="SSF50475">
    <property type="entry name" value="FMN-binding split barrel"/>
    <property type="match status" value="1"/>
</dbReference>
<feature type="domain" description="Pyridoxamine 5'-phosphate oxidase N-terminal" evidence="2">
    <location>
        <begin position="12"/>
        <end position="93"/>
    </location>
</feature>
<dbReference type="AlphaFoldDB" id="A0A927N774"/>
<dbReference type="Gene3D" id="2.30.110.10">
    <property type="entry name" value="Electron Transport, Fmn-binding Protein, Chain A"/>
    <property type="match status" value="1"/>
</dbReference>
<dbReference type="EMBL" id="JADBEM010000001">
    <property type="protein sequence ID" value="MBE1609745.1"/>
    <property type="molecule type" value="Genomic_DNA"/>
</dbReference>
<dbReference type="InterPro" id="IPR012349">
    <property type="entry name" value="Split_barrel_FMN-bd"/>
</dbReference>
<reference evidence="3" key="1">
    <citation type="submission" date="2020-10" db="EMBL/GenBank/DDBJ databases">
        <title>Sequencing the genomes of 1000 actinobacteria strains.</title>
        <authorList>
            <person name="Klenk H.-P."/>
        </authorList>
    </citation>
    <scope>NUCLEOTIDE SEQUENCE</scope>
    <source>
        <strain evidence="3">DSM 45354</strain>
    </source>
</reference>
<evidence type="ECO:0000256" key="1">
    <source>
        <dbReference type="ARBA" id="ARBA00023002"/>
    </source>
</evidence>
<dbReference type="InterPro" id="IPR011576">
    <property type="entry name" value="Pyridox_Oxase_N"/>
</dbReference>